<feature type="transmembrane region" description="Helical" evidence="1">
    <location>
        <begin position="21"/>
        <end position="40"/>
    </location>
</feature>
<keyword evidence="1" id="KW-1133">Transmembrane helix</keyword>
<dbReference type="Gene3D" id="1.20.144.10">
    <property type="entry name" value="Phosphatidic acid phosphatase type 2/haloperoxidase"/>
    <property type="match status" value="2"/>
</dbReference>
<evidence type="ECO:0000259" key="2">
    <source>
        <dbReference type="SMART" id="SM00014"/>
    </source>
</evidence>
<keyword evidence="1" id="KW-0472">Membrane</keyword>
<dbReference type="PANTHER" id="PTHR14969">
    <property type="entry name" value="SPHINGOSINE-1-PHOSPHATE PHOSPHOHYDROLASE"/>
    <property type="match status" value="1"/>
</dbReference>
<gene>
    <name evidence="3" type="ORF">JKL49_03450</name>
</gene>
<dbReference type="InterPro" id="IPR036938">
    <property type="entry name" value="PAP2/HPO_sf"/>
</dbReference>
<keyword evidence="4" id="KW-1185">Reference proteome</keyword>
<feature type="domain" description="Phosphatidic acid phosphatase type 2/haloperoxidase" evidence="2">
    <location>
        <begin position="108"/>
        <end position="222"/>
    </location>
</feature>
<dbReference type="PANTHER" id="PTHR14969:SF13">
    <property type="entry name" value="AT30094P"/>
    <property type="match status" value="1"/>
</dbReference>
<feature type="transmembrane region" description="Helical" evidence="1">
    <location>
        <begin position="80"/>
        <end position="102"/>
    </location>
</feature>
<dbReference type="EMBL" id="JAGSGD010000001">
    <property type="protein sequence ID" value="MBR7618434.1"/>
    <property type="molecule type" value="Genomic_DNA"/>
</dbReference>
<evidence type="ECO:0000256" key="1">
    <source>
        <dbReference type="SAM" id="Phobius"/>
    </source>
</evidence>
<dbReference type="AlphaFoldDB" id="A0A941CYX4"/>
<dbReference type="SMART" id="SM00014">
    <property type="entry name" value="acidPPc"/>
    <property type="match status" value="1"/>
</dbReference>
<feature type="transmembrane region" description="Helical" evidence="1">
    <location>
        <begin position="109"/>
        <end position="130"/>
    </location>
</feature>
<protein>
    <submittedName>
        <fullName evidence="3">Phosphatase PAP2 family protein</fullName>
    </submittedName>
</protein>
<dbReference type="InterPro" id="IPR000326">
    <property type="entry name" value="PAP2/HPO"/>
</dbReference>
<feature type="transmembrane region" description="Helical" evidence="1">
    <location>
        <begin position="207"/>
        <end position="228"/>
    </location>
</feature>
<evidence type="ECO:0000313" key="3">
    <source>
        <dbReference type="EMBL" id="MBR7618434.1"/>
    </source>
</evidence>
<evidence type="ECO:0000313" key="4">
    <source>
        <dbReference type="Proteomes" id="UP000622580"/>
    </source>
</evidence>
<dbReference type="Proteomes" id="UP000622580">
    <property type="component" value="Unassembled WGS sequence"/>
</dbReference>
<organism evidence="3 4">
    <name type="scientific">Phenylobacterium glaciei</name>
    <dbReference type="NCBI Taxonomy" id="2803784"/>
    <lineage>
        <taxon>Bacteria</taxon>
        <taxon>Pseudomonadati</taxon>
        <taxon>Pseudomonadota</taxon>
        <taxon>Alphaproteobacteria</taxon>
        <taxon>Caulobacterales</taxon>
        <taxon>Caulobacteraceae</taxon>
        <taxon>Phenylobacterium</taxon>
    </lineage>
</organism>
<dbReference type="Pfam" id="PF01569">
    <property type="entry name" value="PAP2"/>
    <property type="match status" value="1"/>
</dbReference>
<comment type="caution">
    <text evidence="3">The sequence shown here is derived from an EMBL/GenBank/DDBJ whole genome shotgun (WGS) entry which is preliminary data.</text>
</comment>
<feature type="transmembrane region" description="Helical" evidence="1">
    <location>
        <begin position="180"/>
        <end position="201"/>
    </location>
</feature>
<proteinExistence type="predicted"/>
<name>A0A941CYX4_9CAUL</name>
<sequence length="239" mass="26304">MTTPDAPPVRKSVLRRIETRALLIWLACAAAIWGFFNIASEMVEGDTTAMDQHLLLMLRQPGNLSDPIGPRWVEESMRDVTALGGFTFLTLATIVAVLLFSFHGKRRQAWILAGTVLAAQVSSEVLKTFYDRPRPTLVPHGSFVYTQSFPSGHSALSAAVFLTLATLIASVEKRASSKILIYVLALLVTVAVGFSRVYLGVHWPSDVLAGWSLGATWAFGAWIVLEWMRSRDVSRESRG</sequence>
<dbReference type="CDD" id="cd03392">
    <property type="entry name" value="PAP2_like_2"/>
    <property type="match status" value="1"/>
</dbReference>
<feature type="transmembrane region" description="Helical" evidence="1">
    <location>
        <begin position="150"/>
        <end position="168"/>
    </location>
</feature>
<dbReference type="SUPFAM" id="SSF48317">
    <property type="entry name" value="Acid phosphatase/Vanadium-dependent haloperoxidase"/>
    <property type="match status" value="1"/>
</dbReference>
<accession>A0A941CYX4</accession>
<reference evidence="3" key="1">
    <citation type="submission" date="2021-04" db="EMBL/GenBank/DDBJ databases">
        <title>Draft genome assembly of strain Phenylobacterium sp. 20VBR1 using MiniION and Illumina platforms.</title>
        <authorList>
            <person name="Thomas F.A."/>
            <person name="Krishnan K.P."/>
            <person name="Sinha R.K."/>
        </authorList>
    </citation>
    <scope>NUCLEOTIDE SEQUENCE</scope>
    <source>
        <strain evidence="3">20VBR1</strain>
    </source>
</reference>
<keyword evidence="1" id="KW-0812">Transmembrane</keyword>
<dbReference type="RefSeq" id="WP_215338313.1">
    <property type="nucleotide sequence ID" value="NZ_JAGSGD010000001.1"/>
</dbReference>